<keyword evidence="2" id="KW-0540">Nuclease</keyword>
<dbReference type="EMBL" id="FPHJ01000055">
    <property type="protein sequence ID" value="SFV66919.1"/>
    <property type="molecule type" value="Genomic_DNA"/>
</dbReference>
<dbReference type="InterPro" id="IPR019925">
    <property type="entry name" value="DNA_repair_protein_predicted"/>
</dbReference>
<feature type="domain" description="PD-(D/E)XK endonuclease-like" evidence="1">
    <location>
        <begin position="558"/>
        <end position="797"/>
    </location>
</feature>
<dbReference type="InterPro" id="IPR027417">
    <property type="entry name" value="P-loop_NTPase"/>
</dbReference>
<dbReference type="InterPro" id="IPR011604">
    <property type="entry name" value="PDDEXK-like_dom_sf"/>
</dbReference>
<reference evidence="2" key="1">
    <citation type="submission" date="2016-10" db="EMBL/GenBank/DDBJ databases">
        <authorList>
            <person name="de Groot N.N."/>
        </authorList>
    </citation>
    <scope>NUCLEOTIDE SEQUENCE</scope>
</reference>
<evidence type="ECO:0000259" key="1">
    <source>
        <dbReference type="Pfam" id="PF12705"/>
    </source>
</evidence>
<sequence>MLINHSLKKINPNATIVVANNRQVIALKKTYQKQSQNNSYQIPKITIWQDFLTNLYHQLESPPFLISNTMQFALWLEIIKDESLTKKALEDYKLIADYNLKINSKLVDKKFYNWFNQYQQKLQKENWLDNNKLANFLLDYNFEKTDLFFYGFNHWTTQQQQILAKIEHQELKHTPINPTINTYTFPSIDDELLACAIWAKNNNDKSIAIVVNDLKEIKHKIILTFDEVFKCNQQFLESYEKPYNISLGNPLSEEIISKNLLSLFDFAISFAKDNIQPKLLQNILLSPLIKQYSTEQELRATASNHKSFSKLILTKKEVLEITKDCHIINNILQNLPTLNDWQTTNNYQQWQQFFNNIINLFEFSTETYITNNNELALNKIQTVFKQLNSLQPLKHQLNANEFLALFKQLLEQTIFQTKSPKTNIHILGLLEAQGLNFDKVWFINFHQKSLPAKVKKPHFIYYSFAKTQSIPNITHQSCYKNAEILLKDLQQLSSDIRFSYSKQNNESLQQKCLMINWEHNNFIQEENKKPQKEFTEITDNIAPKIDNKKIKQGVKILSEQAQCQFKAFSNRLRISETIEEEIGFSNLEKGNIMHKVLEKILPEKTTKETLQTLTRDDIKNAIRNEINYYQKKQTIKNIETKRLLHILQKFIDLELKRDAWIIEKVEDKQSVNIKGLEFDIRLDRMDKVDEKTIIFDYKSSANKSANLLLNTPLKEPQLPIYAINKNVQSIAFICLTTLEIKYIGLGDLVPFNKGKPKAMKDWQEELSQTSIDFQNGLASVLPTKDICKYCNLKSLCRIEV</sequence>
<protein>
    <submittedName>
        <fullName evidence="2">RecB family exonuclease</fullName>
    </submittedName>
</protein>
<dbReference type="InterPro" id="IPR038726">
    <property type="entry name" value="PDDEXK_AddAB-type"/>
</dbReference>
<evidence type="ECO:0000313" key="2">
    <source>
        <dbReference type="EMBL" id="SFV66919.1"/>
    </source>
</evidence>
<keyword evidence="2" id="KW-0269">Exonuclease</keyword>
<dbReference type="GO" id="GO:0004527">
    <property type="term" value="F:exonuclease activity"/>
    <property type="evidence" value="ECO:0007669"/>
    <property type="project" value="UniProtKB-KW"/>
</dbReference>
<gene>
    <name evidence="2" type="ORF">MNB_SUP05-5-858</name>
</gene>
<proteinExistence type="predicted"/>
<organism evidence="2">
    <name type="scientific">hydrothermal vent metagenome</name>
    <dbReference type="NCBI Taxonomy" id="652676"/>
    <lineage>
        <taxon>unclassified sequences</taxon>
        <taxon>metagenomes</taxon>
        <taxon>ecological metagenomes</taxon>
    </lineage>
</organism>
<dbReference type="AlphaFoldDB" id="A0A1W1CMC1"/>
<keyword evidence="2" id="KW-0378">Hydrolase</keyword>
<dbReference type="SUPFAM" id="SSF52540">
    <property type="entry name" value="P-loop containing nucleoside triphosphate hydrolases"/>
    <property type="match status" value="1"/>
</dbReference>
<accession>A0A1W1CMC1</accession>
<dbReference type="Gene3D" id="3.90.320.10">
    <property type="match status" value="1"/>
</dbReference>
<dbReference type="Pfam" id="PF12705">
    <property type="entry name" value="PDDEXK_1"/>
    <property type="match status" value="1"/>
</dbReference>
<dbReference type="NCBIfam" id="TIGR03623">
    <property type="entry name" value="probable DNA repair protein"/>
    <property type="match status" value="1"/>
</dbReference>
<name>A0A1W1CMC1_9ZZZZ</name>